<reference evidence="2" key="1">
    <citation type="journal article" date="2020" name="J Insects Food Feed">
        <title>The yellow mealworm (Tenebrio molitor) genome: a resource for the emerging insects as food and feed industry.</title>
        <authorList>
            <person name="Eriksson T."/>
            <person name="Andere A."/>
            <person name="Kelstrup H."/>
            <person name="Emery V."/>
            <person name="Picard C."/>
        </authorList>
    </citation>
    <scope>NUCLEOTIDE SEQUENCE</scope>
    <source>
        <strain evidence="2">Stoneville</strain>
        <tissue evidence="2">Whole head</tissue>
    </source>
</reference>
<sequence length="119" mass="13740">MGSPTRDFQAHSSFLSCCYFCEPGSISPISCHRRYRRKRLYYFETPILRRTRRIYADLGKKFDGFRGTLRQIPRHVHFQFPIVTRLIATLTGVHNRSRPQKPSWTPTGGAMSRGALGAH</sequence>
<accession>A0A8J6HKB7</accession>
<comment type="caution">
    <text evidence="2">The sequence shown here is derived from an EMBL/GenBank/DDBJ whole genome shotgun (WGS) entry which is preliminary data.</text>
</comment>
<reference evidence="2" key="2">
    <citation type="submission" date="2021-08" db="EMBL/GenBank/DDBJ databases">
        <authorList>
            <person name="Eriksson T."/>
        </authorList>
    </citation>
    <scope>NUCLEOTIDE SEQUENCE</scope>
    <source>
        <strain evidence="2">Stoneville</strain>
        <tissue evidence="2">Whole head</tissue>
    </source>
</reference>
<gene>
    <name evidence="2" type="ORF">GEV33_006537</name>
</gene>
<dbReference type="EMBL" id="JABDTM020021820">
    <property type="protein sequence ID" value="KAH0816254.1"/>
    <property type="molecule type" value="Genomic_DNA"/>
</dbReference>
<protein>
    <submittedName>
        <fullName evidence="2">Uncharacterized protein</fullName>
    </submittedName>
</protein>
<feature type="region of interest" description="Disordered" evidence="1">
    <location>
        <begin position="94"/>
        <end position="119"/>
    </location>
</feature>
<evidence type="ECO:0000313" key="2">
    <source>
        <dbReference type="EMBL" id="KAH0816254.1"/>
    </source>
</evidence>
<proteinExistence type="predicted"/>
<evidence type="ECO:0000313" key="3">
    <source>
        <dbReference type="Proteomes" id="UP000719412"/>
    </source>
</evidence>
<keyword evidence="3" id="KW-1185">Reference proteome</keyword>
<dbReference type="Proteomes" id="UP000719412">
    <property type="component" value="Unassembled WGS sequence"/>
</dbReference>
<dbReference type="AlphaFoldDB" id="A0A8J6HKB7"/>
<evidence type="ECO:0000256" key="1">
    <source>
        <dbReference type="SAM" id="MobiDB-lite"/>
    </source>
</evidence>
<organism evidence="2 3">
    <name type="scientific">Tenebrio molitor</name>
    <name type="common">Yellow mealworm beetle</name>
    <dbReference type="NCBI Taxonomy" id="7067"/>
    <lineage>
        <taxon>Eukaryota</taxon>
        <taxon>Metazoa</taxon>
        <taxon>Ecdysozoa</taxon>
        <taxon>Arthropoda</taxon>
        <taxon>Hexapoda</taxon>
        <taxon>Insecta</taxon>
        <taxon>Pterygota</taxon>
        <taxon>Neoptera</taxon>
        <taxon>Endopterygota</taxon>
        <taxon>Coleoptera</taxon>
        <taxon>Polyphaga</taxon>
        <taxon>Cucujiformia</taxon>
        <taxon>Tenebrionidae</taxon>
        <taxon>Tenebrio</taxon>
    </lineage>
</organism>
<name>A0A8J6HKB7_TENMO</name>